<protein>
    <recommendedName>
        <fullName evidence="6">ANK_REP_REGION domain-containing protein</fullName>
    </recommendedName>
</protein>
<gene>
    <name evidence="4" type="ORF">BOX15_Mlig000288g2</name>
</gene>
<dbReference type="PANTHER" id="PTHR24173:SF74">
    <property type="entry name" value="ANKYRIN REPEAT DOMAIN-CONTAINING PROTEIN 16"/>
    <property type="match status" value="1"/>
</dbReference>
<dbReference type="InterPro" id="IPR036770">
    <property type="entry name" value="Ankyrin_rpt-contain_sf"/>
</dbReference>
<evidence type="ECO:0000313" key="4">
    <source>
        <dbReference type="EMBL" id="PAA91849.1"/>
    </source>
</evidence>
<accession>A0A267H2V5</accession>
<feature type="repeat" description="ANK" evidence="3">
    <location>
        <begin position="420"/>
        <end position="452"/>
    </location>
</feature>
<dbReference type="SUPFAM" id="SSF48403">
    <property type="entry name" value="Ankyrin repeat"/>
    <property type="match status" value="1"/>
</dbReference>
<dbReference type="PROSITE" id="PS50088">
    <property type="entry name" value="ANK_REPEAT"/>
    <property type="match status" value="1"/>
</dbReference>
<keyword evidence="1" id="KW-0677">Repeat</keyword>
<evidence type="ECO:0000256" key="1">
    <source>
        <dbReference type="ARBA" id="ARBA00022737"/>
    </source>
</evidence>
<keyword evidence="5" id="KW-1185">Reference proteome</keyword>
<evidence type="ECO:0000256" key="2">
    <source>
        <dbReference type="ARBA" id="ARBA00023043"/>
    </source>
</evidence>
<dbReference type="Gene3D" id="1.25.40.20">
    <property type="entry name" value="Ankyrin repeat-containing domain"/>
    <property type="match status" value="2"/>
</dbReference>
<comment type="caution">
    <text evidence="4">The sequence shown here is derived from an EMBL/GenBank/DDBJ whole genome shotgun (WGS) entry which is preliminary data.</text>
</comment>
<dbReference type="OrthoDB" id="194358at2759"/>
<evidence type="ECO:0000256" key="3">
    <source>
        <dbReference type="PROSITE-ProRule" id="PRU00023"/>
    </source>
</evidence>
<organism evidence="4 5">
    <name type="scientific">Macrostomum lignano</name>
    <dbReference type="NCBI Taxonomy" id="282301"/>
    <lineage>
        <taxon>Eukaryota</taxon>
        <taxon>Metazoa</taxon>
        <taxon>Spiralia</taxon>
        <taxon>Lophotrochozoa</taxon>
        <taxon>Platyhelminthes</taxon>
        <taxon>Rhabditophora</taxon>
        <taxon>Macrostomorpha</taxon>
        <taxon>Macrostomida</taxon>
        <taxon>Macrostomidae</taxon>
        <taxon>Macrostomum</taxon>
    </lineage>
</organism>
<reference evidence="4 5" key="1">
    <citation type="submission" date="2017-06" db="EMBL/GenBank/DDBJ databases">
        <title>A platform for efficient transgenesis in Macrostomum lignano, a flatworm model organism for stem cell research.</title>
        <authorList>
            <person name="Berezikov E."/>
        </authorList>
    </citation>
    <scope>NUCLEOTIDE SEQUENCE [LARGE SCALE GENOMIC DNA]</scope>
    <source>
        <strain evidence="4">DV1</strain>
        <tissue evidence="4">Whole organism</tissue>
    </source>
</reference>
<proteinExistence type="predicted"/>
<dbReference type="Proteomes" id="UP000215902">
    <property type="component" value="Unassembled WGS sequence"/>
</dbReference>
<dbReference type="STRING" id="282301.A0A267H2V5"/>
<keyword evidence="2 3" id="KW-0040">ANK repeat</keyword>
<dbReference type="EMBL" id="NIVC01000070">
    <property type="protein sequence ID" value="PAA91849.1"/>
    <property type="molecule type" value="Genomic_DNA"/>
</dbReference>
<name>A0A267H2V5_9PLAT</name>
<evidence type="ECO:0000313" key="5">
    <source>
        <dbReference type="Proteomes" id="UP000215902"/>
    </source>
</evidence>
<dbReference type="PROSITE" id="PS50297">
    <property type="entry name" value="ANK_REP_REGION"/>
    <property type="match status" value="1"/>
</dbReference>
<dbReference type="AlphaFoldDB" id="A0A267H2V5"/>
<evidence type="ECO:0008006" key="6">
    <source>
        <dbReference type="Google" id="ProtNLM"/>
    </source>
</evidence>
<dbReference type="Pfam" id="PF12796">
    <property type="entry name" value="Ank_2"/>
    <property type="match status" value="2"/>
</dbReference>
<dbReference type="SMART" id="SM00248">
    <property type="entry name" value="ANK"/>
    <property type="match status" value="6"/>
</dbReference>
<sequence>MSSSSSAQKCYYSYVATRCLSSSTLADGKPKTSLETGDLVLTDSPLFSKDIIKGRKESTGETGSFPSDGLKRCIQARLLRDFNRLPGGTKVLITELSIKPPGCSFYCAGSTYSLPIDKFDFGEADDLAIAMHNYSAFGVEIKAGQIVWTLRRPTQHRRKWLAYLNGKADYFPEEYALSLNEAMNQLVKFAKEGDFDSVRKLANPTLMKMHGLQGRTVLLMLADADTYARRTAKCADYMIHLGCNPSATDSKGDTAAHLAAGNNNLQLLALLAFESKWLQNYQGLTPLMVAVEAGKWRCIKHLLHLFRQNKYHQFKTKYLNEMKSCQGLSALDIAKRAKIEEMIEFELGLRPSAGCDWHIPDHLAQLQAVAPCEHQRTICKCDVPDEKGRTKLWRISSGTGVCSGIMNEAIRADPTCADATGNTCLHAAVNSGNLEAVRELIALDVNVNAPAEDGSTPLMRLASSDCCSDSQSVQVAKKLLENDANWNLRDRNGCTALQLARKSNKHSLVKLLEEYEGKDYFDTVQLPHKSEGPAAAENSERLVFTPHSEKKAPQNLSSLHPVAKFARLLQQGQGLPTNT</sequence>
<dbReference type="PANTHER" id="PTHR24173">
    <property type="entry name" value="ANKYRIN REPEAT CONTAINING"/>
    <property type="match status" value="1"/>
</dbReference>
<dbReference type="InterPro" id="IPR002110">
    <property type="entry name" value="Ankyrin_rpt"/>
</dbReference>